<sequence length="179" mass="20149">MTENAPVPQTDDVLDDPLATILAIVEFQRRIQSDPDSVTDEEILKEYGEEVDAKTVRDLARHSTFNRTAKNTRASAREKLRRRLTWLSAALDDVDGAIDAVLNAPGRTNRQADLEEIKKAIVTFRASSHLISHQEVDSAQDLESLFERIFSKPPLDWSELEKTDAAKDVEHRTAPEADQ</sequence>
<feature type="region of interest" description="Disordered" evidence="1">
    <location>
        <begin position="160"/>
        <end position="179"/>
    </location>
</feature>
<dbReference type="Proteomes" id="UP001138751">
    <property type="component" value="Unassembled WGS sequence"/>
</dbReference>
<evidence type="ECO:0000313" key="3">
    <source>
        <dbReference type="Proteomes" id="UP001138751"/>
    </source>
</evidence>
<reference evidence="2" key="1">
    <citation type="submission" date="2020-01" db="EMBL/GenBank/DDBJ databases">
        <authorList>
            <person name="Rat A."/>
        </authorList>
    </citation>
    <scope>NUCLEOTIDE SEQUENCE</scope>
    <source>
        <strain evidence="2">LMG 31231</strain>
    </source>
</reference>
<reference evidence="2" key="2">
    <citation type="journal article" date="2021" name="Syst. Appl. Microbiol.">
        <title>Roseomonas hellenica sp. nov., isolated from roots of wild-growing Alkanna tinctoria.</title>
        <authorList>
            <person name="Rat A."/>
            <person name="Naranjo H.D."/>
            <person name="Lebbe L."/>
            <person name="Cnockaert M."/>
            <person name="Krigas N."/>
            <person name="Grigoriadou K."/>
            <person name="Maloupa E."/>
            <person name="Willems A."/>
        </authorList>
    </citation>
    <scope>NUCLEOTIDE SEQUENCE</scope>
    <source>
        <strain evidence="2">LMG 31231</strain>
    </source>
</reference>
<dbReference type="EMBL" id="JAAEDM010000008">
    <property type="protein sequence ID" value="MBR0670512.1"/>
    <property type="molecule type" value="Genomic_DNA"/>
</dbReference>
<gene>
    <name evidence="2" type="ORF">GXW76_04955</name>
</gene>
<organism evidence="2 3">
    <name type="scientific">Neoroseomonas soli</name>
    <dbReference type="NCBI Taxonomy" id="1081025"/>
    <lineage>
        <taxon>Bacteria</taxon>
        <taxon>Pseudomonadati</taxon>
        <taxon>Pseudomonadota</taxon>
        <taxon>Alphaproteobacteria</taxon>
        <taxon>Acetobacterales</taxon>
        <taxon>Acetobacteraceae</taxon>
        <taxon>Neoroseomonas</taxon>
    </lineage>
</organism>
<comment type="caution">
    <text evidence="2">The sequence shown here is derived from an EMBL/GenBank/DDBJ whole genome shotgun (WGS) entry which is preliminary data.</text>
</comment>
<evidence type="ECO:0000256" key="1">
    <source>
        <dbReference type="SAM" id="MobiDB-lite"/>
    </source>
</evidence>
<accession>A0A9X9WTN3</accession>
<dbReference type="RefSeq" id="WP_211860886.1">
    <property type="nucleotide sequence ID" value="NZ_JAAEDM010000008.1"/>
</dbReference>
<keyword evidence="3" id="KW-1185">Reference proteome</keyword>
<evidence type="ECO:0000313" key="2">
    <source>
        <dbReference type="EMBL" id="MBR0670512.1"/>
    </source>
</evidence>
<proteinExistence type="predicted"/>
<dbReference type="AlphaFoldDB" id="A0A9X9WTN3"/>
<name>A0A9X9WTN3_9PROT</name>
<protein>
    <submittedName>
        <fullName evidence="2">Uncharacterized protein</fullName>
    </submittedName>
</protein>